<proteinExistence type="predicted"/>
<dbReference type="RefSeq" id="WP_305108897.1">
    <property type="nucleotide sequence ID" value="NZ_JAUTWS010000157.1"/>
</dbReference>
<evidence type="ECO:0000313" key="2">
    <source>
        <dbReference type="EMBL" id="MDO9714055.1"/>
    </source>
</evidence>
<dbReference type="EMBL" id="JAUTWS010000157">
    <property type="protein sequence ID" value="MDO9714055.1"/>
    <property type="molecule type" value="Genomic_DNA"/>
</dbReference>
<evidence type="ECO:0000256" key="1">
    <source>
        <dbReference type="SAM" id="MobiDB-lite"/>
    </source>
</evidence>
<feature type="region of interest" description="Disordered" evidence="1">
    <location>
        <begin position="1"/>
        <end position="22"/>
    </location>
</feature>
<keyword evidence="3" id="KW-1185">Reference proteome</keyword>
<evidence type="ECO:0000313" key="3">
    <source>
        <dbReference type="Proteomes" id="UP001243009"/>
    </source>
</evidence>
<comment type="caution">
    <text evidence="2">The sequence shown here is derived from an EMBL/GenBank/DDBJ whole genome shotgun (WGS) entry which is preliminary data.</text>
</comment>
<name>A0ABT9ECW1_9PROT</name>
<sequence>MRTQVSARQGRPKGLPEDLSPWHAGRISQTREFVPRSFFGGDRRGCRQQVRHRLGKETGGS</sequence>
<organism evidence="2 3">
    <name type="scientific">Paracraurococcus lichenis</name>
    <dbReference type="NCBI Taxonomy" id="3064888"/>
    <lineage>
        <taxon>Bacteria</taxon>
        <taxon>Pseudomonadati</taxon>
        <taxon>Pseudomonadota</taxon>
        <taxon>Alphaproteobacteria</taxon>
        <taxon>Acetobacterales</taxon>
        <taxon>Roseomonadaceae</taxon>
        <taxon>Paracraurococcus</taxon>
    </lineage>
</organism>
<dbReference type="Proteomes" id="UP001243009">
    <property type="component" value="Unassembled WGS sequence"/>
</dbReference>
<reference evidence="2 3" key="1">
    <citation type="submission" date="2023-08" db="EMBL/GenBank/DDBJ databases">
        <title>The draft genome sequence of Paracraurococcus sp. LOR1-02.</title>
        <authorList>
            <person name="Kingkaew E."/>
            <person name="Tanasupawat S."/>
        </authorList>
    </citation>
    <scope>NUCLEOTIDE SEQUENCE [LARGE SCALE GENOMIC DNA]</scope>
    <source>
        <strain evidence="2 3">LOR1-02</strain>
    </source>
</reference>
<protein>
    <submittedName>
        <fullName evidence="2">Uncharacterized protein</fullName>
    </submittedName>
</protein>
<gene>
    <name evidence="2" type="ORF">Q7A36_37485</name>
</gene>
<accession>A0ABT9ECW1</accession>